<evidence type="ECO:0000256" key="11">
    <source>
        <dbReference type="ARBA" id="ARBA00033284"/>
    </source>
</evidence>
<dbReference type="SUPFAM" id="SSF51445">
    <property type="entry name" value="(Trans)glycosidases"/>
    <property type="match status" value="1"/>
</dbReference>
<evidence type="ECO:0000256" key="4">
    <source>
        <dbReference type="ARBA" id="ARBA00012268"/>
    </source>
</evidence>
<dbReference type="Pfam" id="PF00128">
    <property type="entry name" value="Alpha-amylase"/>
    <property type="match status" value="1"/>
</dbReference>
<protein>
    <recommendedName>
        <fullName evidence="5 13">Malto-oligosyltrehalose trehalohydrolase</fullName>
        <shortName evidence="14">MTHase</shortName>
        <ecNumber evidence="4 13">3.2.1.141</ecNumber>
    </recommendedName>
    <alternativeName>
        <fullName evidence="11 14">4-alpha-D-((1-&gt;4)-alpha-D-glucano)trehalose trehalohydrolase</fullName>
    </alternativeName>
    <alternativeName>
        <fullName evidence="10 14">Maltooligosyl trehalose trehalohydrolase</fullName>
    </alternativeName>
</protein>
<evidence type="ECO:0000256" key="14">
    <source>
        <dbReference type="PIRNR" id="PIRNR006337"/>
    </source>
</evidence>
<sequence length="592" mass="63332">MTTEKLRVWAQAASAVDLILPGSGEPSRLPMTLEEGGWWGAPSTVPPGTDYAFSLDGGPAMPDPRSPWQPHGVHGPSRTFDAGAHDWSDGGWAGRSVLGAVVYELHVGTFTPEGTLDAAAGRLDHLAALGVDMVELMPVAAFPGVHGWGYDGVALYAVHDPYGGPAALQRFVDAAHARGIAVCLDVVYNHLGPSGNYLGAYGPYFTERHQTPWGSAVNLDGDDAAEVRAYIVGNALRWLRDFHVDALRLDAVHALVDDSPRHLLAELADAVAELEAEVVRPLSLVAESDLNDARMVTPTAQGGLGMTAQWDDDLHHALHALLTGERQGYYADFGAAATLAKALTEVFVHAGEYSTFRGKVWGAPVPPETDGRRFVVFSQDHDQVGNRALGDRPSRTLSPGQLAASAAVVLLGPGTPMLFMGEEWGATTPFQYFTDHEEPELARAVQEGRAREFGTHGWAELYGHDIEVPDPQATATVEASRLDWDEPARPGHDRLLEFYRELVRLRHEEPDIASGDRTRTAVRVADDESWLVLARGGIDVVVNLADGATTVPLSTADAGSPQVLLSWGEAGLTHDGTSLTLQGPGVAVVRTA</sequence>
<dbReference type="CDD" id="cd02853">
    <property type="entry name" value="E_set_MTHase_like_N"/>
    <property type="match status" value="1"/>
</dbReference>
<keyword evidence="17" id="KW-1185">Reference proteome</keyword>
<reference evidence="17" key="1">
    <citation type="journal article" date="2019" name="Int. J. Syst. Evol. Microbiol.">
        <title>The Global Catalogue of Microorganisms (GCM) 10K type strain sequencing project: providing services to taxonomists for standard genome sequencing and annotation.</title>
        <authorList>
            <consortium name="The Broad Institute Genomics Platform"/>
            <consortium name="The Broad Institute Genome Sequencing Center for Infectious Disease"/>
            <person name="Wu L."/>
            <person name="Ma J."/>
        </authorList>
    </citation>
    <scope>NUCLEOTIDE SEQUENCE [LARGE SCALE GENOMIC DNA]</scope>
    <source>
        <strain evidence="17">JCM 17459</strain>
    </source>
</reference>
<feature type="domain" description="Glycosyl hydrolase family 13 catalytic" evidence="15">
    <location>
        <begin position="104"/>
        <end position="449"/>
    </location>
</feature>
<evidence type="ECO:0000256" key="7">
    <source>
        <dbReference type="ARBA" id="ARBA00022801"/>
    </source>
</evidence>
<evidence type="ECO:0000256" key="9">
    <source>
        <dbReference type="ARBA" id="ARBA00023295"/>
    </source>
</evidence>
<name>A0ABP8EQ27_9MICO</name>
<organism evidence="16 17">
    <name type="scientific">Georgenia daeguensis</name>
    <dbReference type="NCBI Taxonomy" id="908355"/>
    <lineage>
        <taxon>Bacteria</taxon>
        <taxon>Bacillati</taxon>
        <taxon>Actinomycetota</taxon>
        <taxon>Actinomycetes</taxon>
        <taxon>Micrococcales</taxon>
        <taxon>Bogoriellaceae</taxon>
        <taxon>Georgenia</taxon>
    </lineage>
</organism>
<dbReference type="InterPro" id="IPR013783">
    <property type="entry name" value="Ig-like_fold"/>
</dbReference>
<dbReference type="SUPFAM" id="SSF81296">
    <property type="entry name" value="E set domains"/>
    <property type="match status" value="1"/>
</dbReference>
<evidence type="ECO:0000256" key="10">
    <source>
        <dbReference type="ARBA" id="ARBA00032057"/>
    </source>
</evidence>
<accession>A0ABP8EQ27</accession>
<keyword evidence="7 14" id="KW-0378">Hydrolase</keyword>
<evidence type="ECO:0000256" key="12">
    <source>
        <dbReference type="ARBA" id="ARBA00034013"/>
    </source>
</evidence>
<gene>
    <name evidence="16" type="primary">treZ</name>
    <name evidence="16" type="ORF">GCM10022262_04260</name>
</gene>
<dbReference type="PANTHER" id="PTHR43651">
    <property type="entry name" value="1,4-ALPHA-GLUCAN-BRANCHING ENZYME"/>
    <property type="match status" value="1"/>
</dbReference>
<dbReference type="Gene3D" id="3.20.20.80">
    <property type="entry name" value="Glycosidases"/>
    <property type="match status" value="1"/>
</dbReference>
<dbReference type="NCBIfam" id="TIGR02402">
    <property type="entry name" value="trehalose_TreZ"/>
    <property type="match status" value="1"/>
</dbReference>
<dbReference type="EMBL" id="BAABBA010000002">
    <property type="protein sequence ID" value="GAA4286067.1"/>
    <property type="molecule type" value="Genomic_DNA"/>
</dbReference>
<proteinExistence type="inferred from homology"/>
<evidence type="ECO:0000256" key="13">
    <source>
        <dbReference type="NCBIfam" id="TIGR02402"/>
    </source>
</evidence>
<dbReference type="InterPro" id="IPR017853">
    <property type="entry name" value="GH"/>
</dbReference>
<dbReference type="InterPro" id="IPR012768">
    <property type="entry name" value="Trehalose_TreZ"/>
</dbReference>
<keyword evidence="6" id="KW-0963">Cytoplasm</keyword>
<comment type="similarity">
    <text evidence="3 14">Belongs to the glycosyl hydrolase 13 family.</text>
</comment>
<dbReference type="InterPro" id="IPR014756">
    <property type="entry name" value="Ig_E-set"/>
</dbReference>
<dbReference type="Proteomes" id="UP001499841">
    <property type="component" value="Unassembled WGS sequence"/>
</dbReference>
<dbReference type="PANTHER" id="PTHR43651:SF11">
    <property type="entry name" value="MALTO-OLIGOSYLTREHALOSE TREHALOHYDROLASE"/>
    <property type="match status" value="1"/>
</dbReference>
<evidence type="ECO:0000256" key="5">
    <source>
        <dbReference type="ARBA" id="ARBA00015938"/>
    </source>
</evidence>
<dbReference type="InterPro" id="IPR044901">
    <property type="entry name" value="Trehalose_TreZ_E-set_sf"/>
</dbReference>
<dbReference type="Gene3D" id="2.60.40.10">
    <property type="entry name" value="Immunoglobulins"/>
    <property type="match status" value="1"/>
</dbReference>
<evidence type="ECO:0000256" key="6">
    <source>
        <dbReference type="ARBA" id="ARBA00022490"/>
    </source>
</evidence>
<evidence type="ECO:0000256" key="1">
    <source>
        <dbReference type="ARBA" id="ARBA00004496"/>
    </source>
</evidence>
<keyword evidence="8" id="KW-0119">Carbohydrate metabolism</keyword>
<evidence type="ECO:0000256" key="8">
    <source>
        <dbReference type="ARBA" id="ARBA00023277"/>
    </source>
</evidence>
<evidence type="ECO:0000256" key="2">
    <source>
        <dbReference type="ARBA" id="ARBA00005199"/>
    </source>
</evidence>
<evidence type="ECO:0000313" key="17">
    <source>
        <dbReference type="Proteomes" id="UP001499841"/>
    </source>
</evidence>
<comment type="pathway">
    <text evidence="2 14">Glycan biosynthesis; trehalose biosynthesis.</text>
</comment>
<dbReference type="InterPro" id="IPR006047">
    <property type="entry name" value="GH13_cat_dom"/>
</dbReference>
<dbReference type="Gene3D" id="1.10.10.760">
    <property type="entry name" value="E-set domains of sugar-utilizing enzymes"/>
    <property type="match status" value="1"/>
</dbReference>
<comment type="catalytic activity">
    <reaction evidence="12 14">
        <text>hydrolysis of (1-&gt;4)-alpha-D-glucosidic linkage in 4-alpha-D-[(1-&gt;4)-alpha-D-glucanosyl]n trehalose to yield trehalose and (1-&gt;4)-alpha-D-glucan.</text>
        <dbReference type="EC" id="3.2.1.141"/>
    </reaction>
</comment>
<comment type="caution">
    <text evidence="16">The sequence shown here is derived from an EMBL/GenBank/DDBJ whole genome shotgun (WGS) entry which is preliminary data.</text>
</comment>
<evidence type="ECO:0000259" key="15">
    <source>
        <dbReference type="SMART" id="SM00642"/>
    </source>
</evidence>
<comment type="subcellular location">
    <subcellularLocation>
        <location evidence="1">Cytoplasm</location>
    </subcellularLocation>
</comment>
<dbReference type="PIRSF" id="PIRSF006337">
    <property type="entry name" value="Trehalose_TreZ"/>
    <property type="match status" value="1"/>
</dbReference>
<dbReference type="RefSeq" id="WP_345037136.1">
    <property type="nucleotide sequence ID" value="NZ_BAABBA010000002.1"/>
</dbReference>
<dbReference type="SMART" id="SM00642">
    <property type="entry name" value="Aamy"/>
    <property type="match status" value="1"/>
</dbReference>
<dbReference type="CDD" id="cd11325">
    <property type="entry name" value="AmyAc_GTHase"/>
    <property type="match status" value="1"/>
</dbReference>
<evidence type="ECO:0000313" key="16">
    <source>
        <dbReference type="EMBL" id="GAA4286067.1"/>
    </source>
</evidence>
<dbReference type="EC" id="3.2.1.141" evidence="4 13"/>
<evidence type="ECO:0000256" key="3">
    <source>
        <dbReference type="ARBA" id="ARBA00008061"/>
    </source>
</evidence>
<keyword evidence="9 14" id="KW-0326">Glycosidase</keyword>